<comment type="caution">
    <text evidence="1">The sequence shown here is derived from an EMBL/GenBank/DDBJ whole genome shotgun (WGS) entry which is preliminary data.</text>
</comment>
<evidence type="ECO:0000313" key="1">
    <source>
        <dbReference type="EMBL" id="HIR59105.1"/>
    </source>
</evidence>
<name>A0A9D1DU88_9FIRM</name>
<dbReference type="AlphaFoldDB" id="A0A9D1DU88"/>
<evidence type="ECO:0000313" key="2">
    <source>
        <dbReference type="Proteomes" id="UP000824232"/>
    </source>
</evidence>
<dbReference type="Proteomes" id="UP000824232">
    <property type="component" value="Unassembled WGS sequence"/>
</dbReference>
<dbReference type="EMBL" id="DVHC01000037">
    <property type="protein sequence ID" value="HIR59105.1"/>
    <property type="molecule type" value="Genomic_DNA"/>
</dbReference>
<protein>
    <submittedName>
        <fullName evidence="1">Uncharacterized protein</fullName>
    </submittedName>
</protein>
<reference evidence="1" key="1">
    <citation type="submission" date="2020-10" db="EMBL/GenBank/DDBJ databases">
        <authorList>
            <person name="Gilroy R."/>
        </authorList>
    </citation>
    <scope>NUCLEOTIDE SEQUENCE</scope>
    <source>
        <strain evidence="1">CHK184-20233</strain>
    </source>
</reference>
<gene>
    <name evidence="1" type="ORF">IAB38_03560</name>
</gene>
<proteinExistence type="predicted"/>
<accession>A0A9D1DU88</accession>
<reference evidence="1" key="2">
    <citation type="journal article" date="2021" name="PeerJ">
        <title>Extensive microbial diversity within the chicken gut microbiome revealed by metagenomics and culture.</title>
        <authorList>
            <person name="Gilroy R."/>
            <person name="Ravi A."/>
            <person name="Getino M."/>
            <person name="Pursley I."/>
            <person name="Horton D.L."/>
            <person name="Alikhan N.F."/>
            <person name="Baker D."/>
            <person name="Gharbi K."/>
            <person name="Hall N."/>
            <person name="Watson M."/>
            <person name="Adriaenssens E.M."/>
            <person name="Foster-Nyarko E."/>
            <person name="Jarju S."/>
            <person name="Secka A."/>
            <person name="Antonio M."/>
            <person name="Oren A."/>
            <person name="Chaudhuri R.R."/>
            <person name="La Ragione R."/>
            <person name="Hildebrand F."/>
            <person name="Pallen M.J."/>
        </authorList>
    </citation>
    <scope>NUCLEOTIDE SEQUENCE</scope>
    <source>
        <strain evidence="1">CHK184-20233</strain>
    </source>
</reference>
<sequence>MQELKNISKEGYNYIEEMFIKEYGYRYEELIRNRLSKTNYIFKSPPDITYFSLKELGYNPKKYKSLEKYYQDYINYRQVVDYIKKKTYKQIYQYLKINFSLTDNYLNKHLEEILNLDYQVFSDEYMNILKGPNDERLKSLIIERQNVFLTKCINLGLPLTSIDSILELDAYISLLASSNQIEILKLTNFGKELTTHISNTIDGIPYYKSLNYARKILFNDVSARTYPIKVNGNSYTIVHIPILELKDYGSIDHFLIHENIHSIESNNGKCGITGFHNSNYVTNELKTESKTTRLHNKMKKDGVFIFDTEQNCDKTENFYTPFVPLMDYLLQDYEDLFNYCSLYNKVSPLYKVFGRDNFNNFSMNVSNLYCSVTALNKLLKKGETLSFDLTAYKNQIDEMKTYSKRKIIK</sequence>
<organism evidence="1 2">
    <name type="scientific">Candidatus Onthousia excrementipullorum</name>
    <dbReference type="NCBI Taxonomy" id="2840884"/>
    <lineage>
        <taxon>Bacteria</taxon>
        <taxon>Bacillati</taxon>
        <taxon>Bacillota</taxon>
        <taxon>Bacilli</taxon>
        <taxon>Candidatus Onthousia</taxon>
    </lineage>
</organism>